<dbReference type="GO" id="GO:0003677">
    <property type="term" value="F:DNA binding"/>
    <property type="evidence" value="ECO:0007669"/>
    <property type="project" value="InterPro"/>
</dbReference>
<keyword evidence="1" id="KW-0812">Transmembrane</keyword>
<dbReference type="AlphaFoldDB" id="A0A1G1Y2W1"/>
<dbReference type="PANTHER" id="PTHR34475:SF1">
    <property type="entry name" value="CYTOSKELETON PROTEIN RODZ"/>
    <property type="match status" value="1"/>
</dbReference>
<dbReference type="EMBL" id="MHIF01000055">
    <property type="protein sequence ID" value="OGY46679.1"/>
    <property type="molecule type" value="Genomic_DNA"/>
</dbReference>
<feature type="domain" description="HTH cro/C1-type" evidence="2">
    <location>
        <begin position="19"/>
        <end position="79"/>
    </location>
</feature>
<dbReference type="PANTHER" id="PTHR34475">
    <property type="match status" value="1"/>
</dbReference>
<dbReference type="SUPFAM" id="SSF47413">
    <property type="entry name" value="lambda repressor-like DNA-binding domains"/>
    <property type="match status" value="1"/>
</dbReference>
<evidence type="ECO:0000256" key="1">
    <source>
        <dbReference type="SAM" id="Phobius"/>
    </source>
</evidence>
<name>A0A1G1Y2W1_9BACT</name>
<feature type="transmembrane region" description="Helical" evidence="1">
    <location>
        <begin position="117"/>
        <end position="136"/>
    </location>
</feature>
<dbReference type="Gene3D" id="2.60.40.10">
    <property type="entry name" value="Immunoglobulins"/>
    <property type="match status" value="1"/>
</dbReference>
<gene>
    <name evidence="3" type="ORF">A2663_04450</name>
</gene>
<comment type="caution">
    <text evidence="3">The sequence shown here is derived from an EMBL/GenBank/DDBJ whole genome shotgun (WGS) entry which is preliminary data.</text>
</comment>
<evidence type="ECO:0000313" key="4">
    <source>
        <dbReference type="Proteomes" id="UP000178432"/>
    </source>
</evidence>
<keyword evidence="1" id="KW-1133">Transmembrane helix</keyword>
<protein>
    <recommendedName>
        <fullName evidence="2">HTH cro/C1-type domain-containing protein</fullName>
    </recommendedName>
</protein>
<dbReference type="SMART" id="SM00530">
    <property type="entry name" value="HTH_XRE"/>
    <property type="match status" value="1"/>
</dbReference>
<dbReference type="CDD" id="cd00093">
    <property type="entry name" value="HTH_XRE"/>
    <property type="match status" value="1"/>
</dbReference>
<dbReference type="Pfam" id="PF13413">
    <property type="entry name" value="HTH_25"/>
    <property type="match status" value="1"/>
</dbReference>
<dbReference type="InterPro" id="IPR010982">
    <property type="entry name" value="Lambda_DNA-bd_dom_sf"/>
</dbReference>
<dbReference type="InterPro" id="IPR013783">
    <property type="entry name" value="Ig-like_fold"/>
</dbReference>
<dbReference type="Proteomes" id="UP000178432">
    <property type="component" value="Unassembled WGS sequence"/>
</dbReference>
<reference evidence="3 4" key="1">
    <citation type="journal article" date="2016" name="Nat. Commun.">
        <title>Thousands of microbial genomes shed light on interconnected biogeochemical processes in an aquifer system.</title>
        <authorList>
            <person name="Anantharaman K."/>
            <person name="Brown C.T."/>
            <person name="Hug L.A."/>
            <person name="Sharon I."/>
            <person name="Castelle C.J."/>
            <person name="Probst A.J."/>
            <person name="Thomas B.C."/>
            <person name="Singh A."/>
            <person name="Wilkins M.J."/>
            <person name="Karaoz U."/>
            <person name="Brodie E.L."/>
            <person name="Williams K.H."/>
            <person name="Hubbard S.S."/>
            <person name="Banfield J.F."/>
        </authorList>
    </citation>
    <scope>NUCLEOTIDE SEQUENCE [LARGE SCALE GENOMIC DNA]</scope>
</reference>
<organism evidence="3 4">
    <name type="scientific">Candidatus Buchananbacteria bacterium RIFCSPHIGHO2_01_FULL_46_12</name>
    <dbReference type="NCBI Taxonomy" id="1797536"/>
    <lineage>
        <taxon>Bacteria</taxon>
        <taxon>Candidatus Buchananiibacteriota</taxon>
    </lineage>
</organism>
<proteinExistence type="predicted"/>
<dbReference type="Pfam" id="PF09136">
    <property type="entry name" value="Glucodextran_B"/>
    <property type="match status" value="1"/>
</dbReference>
<dbReference type="Gene3D" id="1.10.260.40">
    <property type="entry name" value="lambda repressor-like DNA-binding domains"/>
    <property type="match status" value="1"/>
</dbReference>
<sequence>MVGFKTKTIVHAQKLGESLKEARRKKNLTLAAAGDALNIPFKYLAAIEEGEYQKLPGEIYAKNFLKAYANLLDLNPKNCLALYQSEYEDYTRKKPLDDFKKPVMRISGWHLLATPKIVRGLFIGFLALACLGYLGFKIKAIMTPPDLTVETPLDNLITSQNFITLTGRVEKDSTLQINGQPVLIDEDGKFEENIDLRPGLNVIEVLAQTRHGRQTKVYRNVILKELE</sequence>
<accession>A0A1G1Y2W1</accession>
<keyword evidence="1" id="KW-0472">Membrane</keyword>
<evidence type="ECO:0000313" key="3">
    <source>
        <dbReference type="EMBL" id="OGY46679.1"/>
    </source>
</evidence>
<dbReference type="PROSITE" id="PS50943">
    <property type="entry name" value="HTH_CROC1"/>
    <property type="match status" value="1"/>
</dbReference>
<evidence type="ECO:0000259" key="2">
    <source>
        <dbReference type="PROSITE" id="PS50943"/>
    </source>
</evidence>
<dbReference type="InterPro" id="IPR001387">
    <property type="entry name" value="Cro/C1-type_HTH"/>
</dbReference>
<dbReference type="InterPro" id="IPR050400">
    <property type="entry name" value="Bact_Cytoskel_RodZ"/>
</dbReference>